<dbReference type="PANTHER" id="PTHR19872">
    <property type="entry name" value="UBIQUITIN LIGASE SPECIFICITY FACTOR/HREP PROTEIN"/>
    <property type="match status" value="1"/>
</dbReference>
<dbReference type="InterPro" id="IPR001810">
    <property type="entry name" value="F-box_dom"/>
</dbReference>
<evidence type="ECO:0000313" key="4">
    <source>
        <dbReference type="Proteomes" id="UP001652582"/>
    </source>
</evidence>
<protein>
    <submittedName>
        <fullName evidence="5">Uncharacterized protein LOC112055917 isoform X1</fullName>
    </submittedName>
</protein>
<dbReference type="Proteomes" id="UP001652582">
    <property type="component" value="Chromosome 11"/>
</dbReference>
<dbReference type="RefSeq" id="XP_052740252.1">
    <property type="nucleotide sequence ID" value="XM_052884292.1"/>
</dbReference>
<keyword evidence="1" id="KW-0853">WD repeat</keyword>
<feature type="domain" description="F-box" evidence="3">
    <location>
        <begin position="260"/>
        <end position="308"/>
    </location>
</feature>
<proteinExistence type="predicted"/>
<dbReference type="PROSITE" id="PS50181">
    <property type="entry name" value="FBOX"/>
    <property type="match status" value="1"/>
</dbReference>
<evidence type="ECO:0000256" key="2">
    <source>
        <dbReference type="ARBA" id="ARBA00022737"/>
    </source>
</evidence>
<keyword evidence="4" id="KW-1185">Reference proteome</keyword>
<name>A0ABM3LME8_BICAN</name>
<accession>A0ABM3LME8</accession>
<organism evidence="4 5">
    <name type="scientific">Bicyclus anynana</name>
    <name type="common">Squinting bush brown butterfly</name>
    <dbReference type="NCBI Taxonomy" id="110368"/>
    <lineage>
        <taxon>Eukaryota</taxon>
        <taxon>Metazoa</taxon>
        <taxon>Ecdysozoa</taxon>
        <taxon>Arthropoda</taxon>
        <taxon>Hexapoda</taxon>
        <taxon>Insecta</taxon>
        <taxon>Pterygota</taxon>
        <taxon>Neoptera</taxon>
        <taxon>Endopterygota</taxon>
        <taxon>Lepidoptera</taxon>
        <taxon>Glossata</taxon>
        <taxon>Ditrysia</taxon>
        <taxon>Papilionoidea</taxon>
        <taxon>Nymphalidae</taxon>
        <taxon>Satyrinae</taxon>
        <taxon>Satyrini</taxon>
        <taxon>Mycalesina</taxon>
        <taxon>Bicyclus</taxon>
    </lineage>
</organism>
<reference evidence="5" key="1">
    <citation type="submission" date="2025-08" db="UniProtKB">
        <authorList>
            <consortium name="RefSeq"/>
        </authorList>
    </citation>
    <scope>IDENTIFICATION</scope>
</reference>
<gene>
    <name evidence="5" type="primary">LOC112055917</name>
</gene>
<dbReference type="InterPro" id="IPR051075">
    <property type="entry name" value="SCF_subunit_WD-repeat"/>
</dbReference>
<dbReference type="InterPro" id="IPR036047">
    <property type="entry name" value="F-box-like_dom_sf"/>
</dbReference>
<evidence type="ECO:0000259" key="3">
    <source>
        <dbReference type="PROSITE" id="PS50181"/>
    </source>
</evidence>
<sequence>MDHGLRYDDQREEKLEFNKHLSATKSWYARISCANKKRFILALLKDVRSAWTLALILKSIWNCRPKDAVMSVSEPKVWSSYDQVPMDHNRTALPLSTLIEVMMSDRKWFQSLVPERQAVVLSQLLSMSGGPVMWETLKRAQKIYDSHVEIQLNDLLRCEVVQEEVPRKKSASIVETTSIKKETTNTAKKKTTEAELLKANTESPALQAQIELETNLALWASTVKTLKDQMKLEELEMTYKSGSTKVWKVHRQKPEVVETVDLIQLLPSAISKRILIYLNTSQLMDCARVNKYWAHLVEELRAEIQTRLKIDIELEKLRENIIKNNKGLEQLKKFNQEELGSIMTLGVSSTGVRHTKERSSPVVSNKSCSLSLTTAMNKQRKIPRVRTKPIQNMNDLNERLERRGAADENVWKWCRNVLKISKNCNQIQIPVKKGGILAMTTDTFPGPTVSKTVKIPLKKALIMDPTQKFPTKPREIVTTSNTRTSMNDRFAKQAENKHYCTLCSKELTRLYPVCKCLCNMEN</sequence>
<dbReference type="PANTHER" id="PTHR19872:SF7">
    <property type="entry name" value="F-BOX AND WD REPEAT DOMAIN CONTAINING PROTEIN 10B-RELATED"/>
    <property type="match status" value="1"/>
</dbReference>
<dbReference type="Gene3D" id="1.20.1280.50">
    <property type="match status" value="1"/>
</dbReference>
<keyword evidence="2" id="KW-0677">Repeat</keyword>
<evidence type="ECO:0000256" key="1">
    <source>
        <dbReference type="ARBA" id="ARBA00022574"/>
    </source>
</evidence>
<dbReference type="SUPFAM" id="SSF81383">
    <property type="entry name" value="F-box domain"/>
    <property type="match status" value="1"/>
</dbReference>
<evidence type="ECO:0000313" key="5">
    <source>
        <dbReference type="RefSeq" id="XP_052740252.1"/>
    </source>
</evidence>
<dbReference type="GeneID" id="112055917"/>